<dbReference type="WBParaSite" id="ACRNAN_scaffold28389.g8225.t1">
    <property type="protein sequence ID" value="ACRNAN_scaffold28389.g8225.t1"/>
    <property type="gene ID" value="ACRNAN_scaffold28389.g8225"/>
</dbReference>
<evidence type="ECO:0000313" key="1">
    <source>
        <dbReference type="Proteomes" id="UP000887540"/>
    </source>
</evidence>
<name>A0A914DKY7_9BILA</name>
<accession>A0A914DKY7</accession>
<dbReference type="Proteomes" id="UP000887540">
    <property type="component" value="Unplaced"/>
</dbReference>
<keyword evidence="1" id="KW-1185">Reference proteome</keyword>
<proteinExistence type="predicted"/>
<protein>
    <submittedName>
        <fullName evidence="2">Uncharacterized protein</fullName>
    </submittedName>
</protein>
<organism evidence="1 2">
    <name type="scientific">Acrobeloides nanus</name>
    <dbReference type="NCBI Taxonomy" id="290746"/>
    <lineage>
        <taxon>Eukaryota</taxon>
        <taxon>Metazoa</taxon>
        <taxon>Ecdysozoa</taxon>
        <taxon>Nematoda</taxon>
        <taxon>Chromadorea</taxon>
        <taxon>Rhabditida</taxon>
        <taxon>Tylenchina</taxon>
        <taxon>Cephalobomorpha</taxon>
        <taxon>Cephaloboidea</taxon>
        <taxon>Cephalobidae</taxon>
        <taxon>Acrobeloides</taxon>
    </lineage>
</organism>
<dbReference type="AlphaFoldDB" id="A0A914DKY7"/>
<reference evidence="2" key="1">
    <citation type="submission" date="2022-11" db="UniProtKB">
        <authorList>
            <consortium name="WormBaseParasite"/>
        </authorList>
    </citation>
    <scope>IDENTIFICATION</scope>
</reference>
<evidence type="ECO:0000313" key="2">
    <source>
        <dbReference type="WBParaSite" id="ACRNAN_scaffold28389.g8225.t1"/>
    </source>
</evidence>
<sequence length="106" mass="11846">MAAICSYTLLQSLREMVHDLSLGLNIDLIPCLQQGSLQRFNVRMGFRARFLFKNAPHAVVEGIEVGTVGWSISRAKKTARSQEKCARCTFSWLLAVFFGPRPGRSS</sequence>